<gene>
    <name evidence="1" type="ORF">LMG28138_05582</name>
</gene>
<keyword evidence="2" id="KW-1185">Reference proteome</keyword>
<name>A0A6S7BLK8_9BURK</name>
<sequence>MQVRNGLPSGSAYIDADVKAIAGIALLNRFLGLIQQRQQCQTFVSRSVKKKFHVSFGDNKAMTWRDGKPVLKP</sequence>
<protein>
    <submittedName>
        <fullName evidence="1">Uncharacterized protein</fullName>
    </submittedName>
</protein>
<reference evidence="1 2" key="1">
    <citation type="submission" date="2020-04" db="EMBL/GenBank/DDBJ databases">
        <authorList>
            <person name="De Canck E."/>
        </authorList>
    </citation>
    <scope>NUCLEOTIDE SEQUENCE [LARGE SCALE GENOMIC DNA]</scope>
    <source>
        <strain evidence="1 2">LMG 28138</strain>
    </source>
</reference>
<dbReference type="Proteomes" id="UP000494115">
    <property type="component" value="Unassembled WGS sequence"/>
</dbReference>
<evidence type="ECO:0000313" key="2">
    <source>
        <dbReference type="Proteomes" id="UP000494115"/>
    </source>
</evidence>
<proteinExistence type="predicted"/>
<evidence type="ECO:0000313" key="1">
    <source>
        <dbReference type="EMBL" id="CAB3804864.1"/>
    </source>
</evidence>
<dbReference type="EMBL" id="CADIKM010000068">
    <property type="protein sequence ID" value="CAB3804864.1"/>
    <property type="molecule type" value="Genomic_DNA"/>
</dbReference>
<organism evidence="1 2">
    <name type="scientific">Pararobbsia alpina</name>
    <dbReference type="NCBI Taxonomy" id="621374"/>
    <lineage>
        <taxon>Bacteria</taxon>
        <taxon>Pseudomonadati</taxon>
        <taxon>Pseudomonadota</taxon>
        <taxon>Betaproteobacteria</taxon>
        <taxon>Burkholderiales</taxon>
        <taxon>Burkholderiaceae</taxon>
        <taxon>Pararobbsia</taxon>
    </lineage>
</organism>
<accession>A0A6S7BLK8</accession>
<dbReference type="AlphaFoldDB" id="A0A6S7BLK8"/>